<dbReference type="EMBL" id="JACEIP010000010">
    <property type="protein sequence ID" value="MBA4542851.1"/>
    <property type="molecule type" value="Genomic_DNA"/>
</dbReference>
<dbReference type="OrthoDB" id="10006741at2"/>
<reference evidence="2 3" key="1">
    <citation type="submission" date="2020-07" db="EMBL/GenBank/DDBJ databases">
        <authorList>
            <person name="Feng H."/>
        </authorList>
    </citation>
    <scope>NUCLEOTIDE SEQUENCE [LARGE SCALE GENOMIC DNA]</scope>
    <source>
        <strain evidence="3">s-11</strain>
    </source>
</reference>
<feature type="transmembrane region" description="Helical" evidence="1">
    <location>
        <begin position="88"/>
        <end position="110"/>
    </location>
</feature>
<keyword evidence="1" id="KW-1133">Transmembrane helix</keyword>
<dbReference type="AlphaFoldDB" id="A0A7W2AHK9"/>
<evidence type="ECO:0000256" key="1">
    <source>
        <dbReference type="SAM" id="Phobius"/>
    </source>
</evidence>
<proteinExistence type="predicted"/>
<dbReference type="Proteomes" id="UP000530514">
    <property type="component" value="Unassembled WGS sequence"/>
</dbReference>
<comment type="caution">
    <text evidence="2">The sequence shown here is derived from an EMBL/GenBank/DDBJ whole genome shotgun (WGS) entry which is preliminary data.</text>
</comment>
<dbReference type="RefSeq" id="WP_152568597.1">
    <property type="nucleotide sequence ID" value="NZ_JACEIP010000010.1"/>
</dbReference>
<evidence type="ECO:0000313" key="3">
    <source>
        <dbReference type="Proteomes" id="UP000530514"/>
    </source>
</evidence>
<keyword evidence="3" id="KW-1185">Reference proteome</keyword>
<accession>A0A7W2AHK9</accession>
<feature type="transmembrane region" description="Helical" evidence="1">
    <location>
        <begin position="52"/>
        <end position="76"/>
    </location>
</feature>
<name>A0A7W2AHK9_9BACL</name>
<feature type="transmembrane region" description="Helical" evidence="1">
    <location>
        <begin position="20"/>
        <end position="40"/>
    </location>
</feature>
<keyword evidence="1" id="KW-0472">Membrane</keyword>
<organism evidence="2 3">
    <name type="scientific">Thermoactinomyces daqus</name>
    <dbReference type="NCBI Taxonomy" id="1329516"/>
    <lineage>
        <taxon>Bacteria</taxon>
        <taxon>Bacillati</taxon>
        <taxon>Bacillota</taxon>
        <taxon>Bacilli</taxon>
        <taxon>Bacillales</taxon>
        <taxon>Thermoactinomycetaceae</taxon>
        <taxon>Thermoactinomyces</taxon>
    </lineage>
</organism>
<evidence type="ECO:0000313" key="2">
    <source>
        <dbReference type="EMBL" id="MBA4542851.1"/>
    </source>
</evidence>
<protein>
    <submittedName>
        <fullName evidence="2">Uncharacterized protein</fullName>
    </submittedName>
</protein>
<sequence length="169" mass="19475">MQWSDFMIFPFSSQEFVLEWLLIAVLVSIGLIILCKFAIFMLRRRRIASFLLIYKSCWVLFFVCYFSLIGFFIYQILNFSDLRNLRNLIISIIILGLAILFWIGPARGILGLKARKLTIRADETKAEKIVSKDGWVIDSWLGEGGVAEVSENEAKKENQPAKTRFGKNL</sequence>
<keyword evidence="1" id="KW-0812">Transmembrane</keyword>
<gene>
    <name evidence="2" type="ORF">H1164_08040</name>
</gene>